<dbReference type="SUPFAM" id="SSF53901">
    <property type="entry name" value="Thiolase-like"/>
    <property type="match status" value="1"/>
</dbReference>
<dbReference type="InterPro" id="IPR001227">
    <property type="entry name" value="Ac_transferase_dom_sf"/>
</dbReference>
<keyword evidence="4" id="KW-0276">Fatty acid metabolism</keyword>
<dbReference type="GO" id="GO:0004315">
    <property type="term" value="F:3-oxoacyl-[acyl-carrier-protein] synthase activity"/>
    <property type="evidence" value="ECO:0007669"/>
    <property type="project" value="InterPro"/>
</dbReference>
<feature type="region of interest" description="Disordered" evidence="9">
    <location>
        <begin position="833"/>
        <end position="861"/>
    </location>
</feature>
<keyword evidence="7" id="KW-0511">Multifunctional enzyme</keyword>
<dbReference type="GO" id="GO:0031177">
    <property type="term" value="F:phosphopantetheine binding"/>
    <property type="evidence" value="ECO:0007669"/>
    <property type="project" value="InterPro"/>
</dbReference>
<feature type="compositionally biased region" description="Basic and acidic residues" evidence="9">
    <location>
        <begin position="833"/>
        <end position="842"/>
    </location>
</feature>
<evidence type="ECO:0000259" key="10">
    <source>
        <dbReference type="PROSITE" id="PS50075"/>
    </source>
</evidence>
<dbReference type="Gene3D" id="1.10.1200.10">
    <property type="entry name" value="ACP-like"/>
    <property type="match status" value="1"/>
</dbReference>
<accession>A0A941BEE5</accession>
<dbReference type="EMBL" id="JAGPYQ010000001">
    <property type="protein sequence ID" value="MBQ0850484.1"/>
    <property type="molecule type" value="Genomic_DNA"/>
</dbReference>
<evidence type="ECO:0000256" key="8">
    <source>
        <dbReference type="ARBA" id="ARBA00023315"/>
    </source>
</evidence>
<dbReference type="InterPro" id="IPR014031">
    <property type="entry name" value="Ketoacyl_synth_C"/>
</dbReference>
<evidence type="ECO:0000256" key="9">
    <source>
        <dbReference type="SAM" id="MobiDB-lite"/>
    </source>
</evidence>
<name>A0A941BEE5_9ACTN</name>
<dbReference type="AlphaFoldDB" id="A0A941BEE5"/>
<dbReference type="PROSITE" id="PS00606">
    <property type="entry name" value="KS3_1"/>
    <property type="match status" value="1"/>
</dbReference>
<protein>
    <submittedName>
        <fullName evidence="12">Uncharacterized protein</fullName>
    </submittedName>
</protein>
<sequence>MNDDSPDEQADEVEQADDAEHIAVIGMAARFPGAEDVDQFWRNLTEGLDTVTRSAPRPVPGGGAERSYVPARGLLKDPEWFDAGYFGYSPREARIVDPQHRVLLECADQALEHAGYDPTRYSGAIGVYGGGTDTSYAHLARSGTDRGAGASDMEILLGNATDYLVTRIAYKLGLRGPAVTVQAACATSLVAVHTAVQALLSGDCDMALAGGVAVHVPARNSPYVEGGILSADGVCRTFDAAAGGTVGGDGGGLVVLKRLAEAVSDGDRIHAVLRGTAVNNDGSDRIGFTAPSVEGQAAVIRDAQAVARVDPATVTYVEAHGTATPLGDPIEVAALTKAFRDGTDLSGYCRIGSVKTNIGHTDAAAGAAGLIKTVLALEHGVIPPSLHFSEPNPRIDFAATPFRVADRAQEWLTRGTPRRAGVNSFGIGGTNAHVVLEEAPAPPPTAPPAPWQLLVLSARTPTALDAAAENLAAHLDARPELSIADVAWTLQTGRREHDHRRYAVVGGARDAVRTLSGPAGRPAGTPRPRSVTFLFPGTGAAREATRLFAEQRAFRRAFDACHAAVRGLDGVGGVDGFGAQGFRPGATSDDPATADLLAFAEEYALSRTLAAWGVRPASVLGTGVGVLTAAAVAGVFSLDDATRLVVARARLSAPSGGDTPDGTDAAARFEELVREAGPRAPRVPVVCGTSARVLSPDDAVDPGFWSAHLRGESRPHTAFDPLLKDASAVLVELGAGRTLTSAARRHPGRTEDHLIVTALPGEEPTGEEPTGEEHGTVSEGPPPLLAALGELWLAGVTISWSEVHGARRLRVPLPTYPFERQRHVVEAVEREAVERAAPERETAAVSAPTEDGAQPGAEQQDTVGRVARLFAEILGLPDVDAEDSFFSLGGDSLIAVQFLSRAREIFGVEVDVLGLYEAETVTEFAALVDRSAGGHDSPRPALS</sequence>
<reference evidence="12 13" key="1">
    <citation type="submission" date="2021-04" db="EMBL/GenBank/DDBJ databases">
        <authorList>
            <person name="Tang X."/>
            <person name="Zhou X."/>
            <person name="Chen X."/>
            <person name="Cernava T."/>
            <person name="Zhang C."/>
        </authorList>
    </citation>
    <scope>NUCLEOTIDE SEQUENCE [LARGE SCALE GENOMIC DNA]</scope>
    <source>
        <strain evidence="12 13">BH-SS-21</strain>
    </source>
</reference>
<dbReference type="Pfam" id="PF16197">
    <property type="entry name" value="KAsynt_C_assoc"/>
    <property type="match status" value="1"/>
</dbReference>
<gene>
    <name evidence="12" type="ORF">J8N05_20105</name>
</gene>
<dbReference type="Pfam" id="PF00550">
    <property type="entry name" value="PP-binding"/>
    <property type="match status" value="1"/>
</dbReference>
<dbReference type="Gene3D" id="3.40.47.10">
    <property type="match status" value="1"/>
</dbReference>
<dbReference type="SMART" id="SM00827">
    <property type="entry name" value="PKS_AT"/>
    <property type="match status" value="1"/>
</dbReference>
<dbReference type="GO" id="GO:0004312">
    <property type="term" value="F:fatty acid synthase activity"/>
    <property type="evidence" value="ECO:0007669"/>
    <property type="project" value="TreeGrafter"/>
</dbReference>
<dbReference type="SMART" id="SM00823">
    <property type="entry name" value="PKS_PP"/>
    <property type="match status" value="1"/>
</dbReference>
<dbReference type="RefSeq" id="WP_210884690.1">
    <property type="nucleotide sequence ID" value="NZ_JAGPYQ010000001.1"/>
</dbReference>
<comment type="caution">
    <text evidence="12">The sequence shown here is derived from an EMBL/GenBank/DDBJ whole genome shotgun (WGS) entry which is preliminary data.</text>
</comment>
<dbReference type="Gene3D" id="3.40.366.10">
    <property type="entry name" value="Malonyl-Coenzyme A Acyl Carrier Protein, domain 2"/>
    <property type="match status" value="2"/>
</dbReference>
<organism evidence="12 13">
    <name type="scientific">Streptomyces liliiviolaceus</name>
    <dbReference type="NCBI Taxonomy" id="2823109"/>
    <lineage>
        <taxon>Bacteria</taxon>
        <taxon>Bacillati</taxon>
        <taxon>Actinomycetota</taxon>
        <taxon>Actinomycetes</taxon>
        <taxon>Kitasatosporales</taxon>
        <taxon>Streptomycetaceae</taxon>
        <taxon>Streptomyces</taxon>
    </lineage>
</organism>
<evidence type="ECO:0000313" key="12">
    <source>
        <dbReference type="EMBL" id="MBQ0850484.1"/>
    </source>
</evidence>
<keyword evidence="1" id="KW-0596">Phosphopantetheine</keyword>
<dbReference type="SMART" id="SM00825">
    <property type="entry name" value="PKS_KS"/>
    <property type="match status" value="1"/>
</dbReference>
<evidence type="ECO:0000256" key="3">
    <source>
        <dbReference type="ARBA" id="ARBA00022679"/>
    </source>
</evidence>
<dbReference type="GO" id="GO:0006633">
    <property type="term" value="P:fatty acid biosynthetic process"/>
    <property type="evidence" value="ECO:0007669"/>
    <property type="project" value="InterPro"/>
</dbReference>
<evidence type="ECO:0000256" key="6">
    <source>
        <dbReference type="ARBA" id="ARBA00023194"/>
    </source>
</evidence>
<dbReference type="PANTHER" id="PTHR43775:SF51">
    <property type="entry name" value="INACTIVE PHENOLPHTHIOCEROL SYNTHESIS POLYKETIDE SYNTHASE TYPE I PKS1-RELATED"/>
    <property type="match status" value="1"/>
</dbReference>
<dbReference type="Proteomes" id="UP000677413">
    <property type="component" value="Unassembled WGS sequence"/>
</dbReference>
<dbReference type="InterPro" id="IPR032821">
    <property type="entry name" value="PKS_assoc"/>
</dbReference>
<dbReference type="Pfam" id="PF02801">
    <property type="entry name" value="Ketoacyl-synt_C"/>
    <property type="match status" value="1"/>
</dbReference>
<keyword evidence="3" id="KW-0808">Transferase</keyword>
<keyword evidence="5" id="KW-0443">Lipid metabolism</keyword>
<dbReference type="PROSITE" id="PS50075">
    <property type="entry name" value="CARRIER"/>
    <property type="match status" value="1"/>
</dbReference>
<dbReference type="InterPro" id="IPR020806">
    <property type="entry name" value="PKS_PP-bd"/>
</dbReference>
<dbReference type="Gene3D" id="3.30.70.3290">
    <property type="match status" value="2"/>
</dbReference>
<dbReference type="InterPro" id="IPR014030">
    <property type="entry name" value="Ketoacyl_synth_N"/>
</dbReference>
<dbReference type="SUPFAM" id="SSF47336">
    <property type="entry name" value="ACP-like"/>
    <property type="match status" value="1"/>
</dbReference>
<dbReference type="SUPFAM" id="SSF52151">
    <property type="entry name" value="FabD/lysophospholipase-like"/>
    <property type="match status" value="1"/>
</dbReference>
<keyword evidence="8" id="KW-0012">Acyltransferase</keyword>
<dbReference type="InterPro" id="IPR014043">
    <property type="entry name" value="Acyl_transferase_dom"/>
</dbReference>
<dbReference type="CDD" id="cd00833">
    <property type="entry name" value="PKS"/>
    <property type="match status" value="1"/>
</dbReference>
<evidence type="ECO:0000256" key="7">
    <source>
        <dbReference type="ARBA" id="ARBA00023268"/>
    </source>
</evidence>
<keyword evidence="2" id="KW-0597">Phosphoprotein</keyword>
<evidence type="ECO:0000313" key="13">
    <source>
        <dbReference type="Proteomes" id="UP000677413"/>
    </source>
</evidence>
<feature type="domain" description="Carrier" evidence="10">
    <location>
        <begin position="857"/>
        <end position="932"/>
    </location>
</feature>
<dbReference type="Pfam" id="PF00109">
    <property type="entry name" value="ketoacyl-synt"/>
    <property type="match status" value="1"/>
</dbReference>
<feature type="region of interest" description="Disordered" evidence="9">
    <location>
        <begin position="760"/>
        <end position="779"/>
    </location>
</feature>
<keyword evidence="13" id="KW-1185">Reference proteome</keyword>
<evidence type="ECO:0000256" key="1">
    <source>
        <dbReference type="ARBA" id="ARBA00022450"/>
    </source>
</evidence>
<proteinExistence type="predicted"/>
<dbReference type="GO" id="GO:0017000">
    <property type="term" value="P:antibiotic biosynthetic process"/>
    <property type="evidence" value="ECO:0007669"/>
    <property type="project" value="UniProtKB-KW"/>
</dbReference>
<evidence type="ECO:0000256" key="5">
    <source>
        <dbReference type="ARBA" id="ARBA00023098"/>
    </source>
</evidence>
<dbReference type="InterPro" id="IPR036736">
    <property type="entry name" value="ACP-like_sf"/>
</dbReference>
<evidence type="ECO:0000259" key="11">
    <source>
        <dbReference type="PROSITE" id="PS52004"/>
    </source>
</evidence>
<dbReference type="FunFam" id="3.40.47.10:FF:000042">
    <property type="entry name" value="Polyketide synthase Pks13"/>
    <property type="match status" value="1"/>
</dbReference>
<keyword evidence="6" id="KW-0045">Antibiotic biosynthesis</keyword>
<dbReference type="InterPro" id="IPR009081">
    <property type="entry name" value="PP-bd_ACP"/>
</dbReference>
<dbReference type="PANTHER" id="PTHR43775">
    <property type="entry name" value="FATTY ACID SYNTHASE"/>
    <property type="match status" value="1"/>
</dbReference>
<dbReference type="InterPro" id="IPR018201">
    <property type="entry name" value="Ketoacyl_synth_AS"/>
</dbReference>
<feature type="domain" description="Ketosynthase family 3 (KS3)" evidence="11">
    <location>
        <begin position="19"/>
        <end position="438"/>
    </location>
</feature>
<evidence type="ECO:0000256" key="2">
    <source>
        <dbReference type="ARBA" id="ARBA00022553"/>
    </source>
</evidence>
<dbReference type="InterPro" id="IPR016039">
    <property type="entry name" value="Thiolase-like"/>
</dbReference>
<dbReference type="InterPro" id="IPR016035">
    <property type="entry name" value="Acyl_Trfase/lysoPLipase"/>
</dbReference>
<dbReference type="InterPro" id="IPR020841">
    <property type="entry name" value="PKS_Beta-ketoAc_synthase_dom"/>
</dbReference>
<dbReference type="PROSITE" id="PS52004">
    <property type="entry name" value="KS3_2"/>
    <property type="match status" value="1"/>
</dbReference>
<evidence type="ECO:0000256" key="4">
    <source>
        <dbReference type="ARBA" id="ARBA00022832"/>
    </source>
</evidence>
<dbReference type="InterPro" id="IPR050091">
    <property type="entry name" value="PKS_NRPS_Biosynth_Enz"/>
</dbReference>